<dbReference type="EMBL" id="CP140152">
    <property type="protein sequence ID" value="WQH05279.1"/>
    <property type="molecule type" value="Genomic_DNA"/>
</dbReference>
<sequence length="350" mass="38751">MSEKVITKHQQDAVALGRNTVPVPECGIHATTIKGQSCKALDVPILGCTGVWLRVQKEAEAWIAPGGKLIEDNLARNRRINQAYAQLWKEDKRFQWAGLAAFASKQVGCGLLHAADNIKKSRAEVQETMQRVGSMSNTDAAAVSMTPSTIGAGSAYMYRQLALGNTLLFLDIYPLHRFYMLRGIKQLETCLESRQAIKDQIIWPVDSKKISFGVAHTEILESFRFIDVGRIADSVKKMALHEQVNILQMAIYNDLPMQAALRANQFSWATGFPTGVAAEIQLTLSSECRTLSSSQGIWFPKDKRAKLYDKDQRMKFVNQAADQFNILLNSSGKTVIEASIDDIASNGAAR</sequence>
<keyword evidence="2" id="KW-1185">Reference proteome</keyword>
<gene>
    <name evidence="1" type="ORF">SR858_02800</name>
</gene>
<reference evidence="1 2" key="1">
    <citation type="submission" date="2023-11" db="EMBL/GenBank/DDBJ databases">
        <title>MicrobeMod: A computational toolkit for identifying prokaryotic methylation and restriction-modification with nanopore sequencing.</title>
        <authorList>
            <person name="Crits-Christoph A."/>
            <person name="Kang S.C."/>
            <person name="Lee H."/>
            <person name="Ostrov N."/>
        </authorList>
    </citation>
    <scope>NUCLEOTIDE SEQUENCE [LARGE SCALE GENOMIC DNA]</scope>
    <source>
        <strain evidence="1 2">ATCC 25935</strain>
    </source>
</reference>
<evidence type="ECO:0000313" key="2">
    <source>
        <dbReference type="Proteomes" id="UP001326110"/>
    </source>
</evidence>
<protein>
    <submittedName>
        <fullName evidence="1">Uncharacterized protein</fullName>
    </submittedName>
</protein>
<organism evidence="1 2">
    <name type="scientific">Duganella zoogloeoides</name>
    <dbReference type="NCBI Taxonomy" id="75659"/>
    <lineage>
        <taxon>Bacteria</taxon>
        <taxon>Pseudomonadati</taxon>
        <taxon>Pseudomonadota</taxon>
        <taxon>Betaproteobacteria</taxon>
        <taxon>Burkholderiales</taxon>
        <taxon>Oxalobacteraceae</taxon>
        <taxon>Telluria group</taxon>
        <taxon>Duganella</taxon>
    </lineage>
</organism>
<dbReference type="GeneID" id="43166149"/>
<dbReference type="InterPro" id="IPR019658">
    <property type="entry name" value="DUF2515"/>
</dbReference>
<evidence type="ECO:0000313" key="1">
    <source>
        <dbReference type="EMBL" id="WQH05279.1"/>
    </source>
</evidence>
<accession>A0ABZ0XZS9</accession>
<dbReference type="RefSeq" id="WP_019924626.1">
    <property type="nucleotide sequence ID" value="NZ_CP140152.1"/>
</dbReference>
<dbReference type="Proteomes" id="UP001326110">
    <property type="component" value="Chromosome"/>
</dbReference>
<proteinExistence type="predicted"/>
<name>A0ABZ0XZS9_9BURK</name>
<dbReference type="Pfam" id="PF10720">
    <property type="entry name" value="DUF2515"/>
    <property type="match status" value="1"/>
</dbReference>